<reference evidence="15" key="1">
    <citation type="journal article" date="2009" name="Rice">
        <title>De Novo Next Generation Sequencing of Plant Genomes.</title>
        <authorList>
            <person name="Rounsley S."/>
            <person name="Marri P.R."/>
            <person name="Yu Y."/>
            <person name="He R."/>
            <person name="Sisneros N."/>
            <person name="Goicoechea J.L."/>
            <person name="Lee S.J."/>
            <person name="Angelova A."/>
            <person name="Kudrna D."/>
            <person name="Luo M."/>
            <person name="Affourtit J."/>
            <person name="Desany B."/>
            <person name="Knight J."/>
            <person name="Niazi F."/>
            <person name="Egholm M."/>
            <person name="Wing R.A."/>
        </authorList>
    </citation>
    <scope>NUCLEOTIDE SEQUENCE [LARGE SCALE GENOMIC DNA]</scope>
    <source>
        <strain evidence="15">cv. IRGC 105608</strain>
    </source>
</reference>
<organism evidence="15">
    <name type="scientific">Oryza barthii</name>
    <dbReference type="NCBI Taxonomy" id="65489"/>
    <lineage>
        <taxon>Eukaryota</taxon>
        <taxon>Viridiplantae</taxon>
        <taxon>Streptophyta</taxon>
        <taxon>Embryophyta</taxon>
        <taxon>Tracheophyta</taxon>
        <taxon>Spermatophyta</taxon>
        <taxon>Magnoliopsida</taxon>
        <taxon>Liliopsida</taxon>
        <taxon>Poales</taxon>
        <taxon>Poaceae</taxon>
        <taxon>BOP clade</taxon>
        <taxon>Oryzoideae</taxon>
        <taxon>Oryzeae</taxon>
        <taxon>Oryzinae</taxon>
        <taxon>Oryza</taxon>
    </lineage>
</organism>
<dbReference type="GO" id="GO:0048046">
    <property type="term" value="C:apoplast"/>
    <property type="evidence" value="ECO:0007669"/>
    <property type="project" value="UniProtKB-SubCell"/>
</dbReference>
<proteinExistence type="inferred from homology"/>
<dbReference type="InterPro" id="IPR000922">
    <property type="entry name" value="Lectin_gal-bd_dom"/>
</dbReference>
<dbReference type="InterPro" id="IPR017853">
    <property type="entry name" value="GH"/>
</dbReference>
<evidence type="ECO:0000256" key="8">
    <source>
        <dbReference type="ARBA" id="ARBA00022801"/>
    </source>
</evidence>
<sequence length="1546" mass="173870">MAARVAAAVAAALLAAALLLPGAAAEWTLTKKGTVVSYDERSLMIDGKRDLFFSGAIHYPRSPPEMWDKLVKTAKMGGLNTIETGLPYWLREIGHIIFRANNEPFKREMEKFVRFIVQKLKDAEMFAPQGGPIILSQIENEYGNIKKDRKVEGDKYLEWAAEMAISTGIGVPWVMCKQSIAPGEVIPTCNGRHCGDTWTLLDKNKPRLWTENWTAQFRTFGDQLAQRSAEDIAYAVLRFFAKGGTLVNYYMYHGGTNFGRTGASYVLTGYYDEAPMDEYGMCKEPKFGHLRDLHNVIKSYHKAFLWGKQSFEILGHGYEAHNYELPEDKLCLSFLSNNNTGEDGTVVFRGEKFYVPSRSVSILADCKTVVYNTKRVFVQHSERSFHTTDETSKNNVWEMYSEAIPKFRKTKVRTKQPLEQYNQTKDTSDYLWYTTSFRLESDDLPFRRDIRPVIQIKSTAHAMIGFANDAFVGTGRGSKREKSFVFEKPMDLRVGINHIAMLSSSMGMKDSGGELVEVKGGIQDCVVQGLNTGTLDLQGNGWGHKARLEGEDKEIYTEKGMAQFQWKPAENDLPITWYKRYFDEPDGDDPIVVDMSSMSKGMIYVNGEGIGRYWTSFITLAGHPSQSVYHIPRAFLKPKGNLLIIFEEELGKPGGILIQTVRRDDICVFISEHNPAQIKTWESDGGQIKLIAEDTSTRGTLNCPPQRTIQEVVFASFGNPEGACGNFTAGTCHTPDAKAVVEKECLGKESCVLPVVNTVYGADINCPATTATLAVQFARNGIVTSVLAHILGHPEWDRKSLRVKMYYFEGRFDLIRFLNVIKDNDMYAIVRIGPFIQAEWNHGGLPYWLREIGHIIFRANNEPFKREMEKFVRFIVQKLKDAEMFAPQGGPIILSQIENEYGNIKKDRKVEGDKYLEWAAEMAISTGIGVPWVMCKQSIAPGEVIPTCNGRHCGDTWTLLDKNKPRLWTENWTAQFRTFGDQLAQRSAEDIAYAVLRFFAKGGTLVNYYMYHGGTNFGRTGASYVLTGYYDEAPMDEYGMCKEPKFGHLRDLHNVIKSYHKAFLWGKQSFEILGHGYEAHNYELPEDKLCLSFLSNNNTGEDGTVVFRGEKFYVPSRSVSILADCKTVVYNTKRVFVQHSERSFHTTDETSKNNVWEMYSEAIPKFRKTKVRTKQPLEQYNQTKDTSDYLWYTTSFRLESDDLPFRRDIRPVIQIKSTAHAMIGFANDAFVGTGRGSKREKSFVFEKPMDLRVGINHIAMLSSSMGMKDSGGELVEVKGGIQDCVVQGLNTGTLDLQGNGWGHKARLEGEDKEIYTEKGMAQFQWKPAENDLPITWYKRYFDEPDGDDPIVVDMSSMSKGMIYVNGEGIGRYWTSFITLAGHPSQSVYHIPRAFLKPKGNLLIIFEEELGKPGGILIQTVRRDDICVFISEHNPAQIKTWESDGGQIKLIAEDTSTRGTLNCPPQRTIQEVVFASFGNPEGACGNFTAGTCHTPDAKAVVEKECLGKESCVLPVVNTVYGADINCPATTATLAVQVRCKVSGAQAA</sequence>
<feature type="signal peptide" evidence="13">
    <location>
        <begin position="1"/>
        <end position="25"/>
    </location>
</feature>
<dbReference type="InterPro" id="IPR019801">
    <property type="entry name" value="Glyco_hydro_35_CS"/>
</dbReference>
<keyword evidence="7 13" id="KW-0732">Signal</keyword>
<evidence type="ECO:0000313" key="16">
    <source>
        <dbReference type="Proteomes" id="UP000026960"/>
    </source>
</evidence>
<keyword evidence="6" id="KW-0964">Secreted</keyword>
<dbReference type="Pfam" id="PF01301">
    <property type="entry name" value="Glyco_hydro_35"/>
    <property type="match status" value="3"/>
</dbReference>
<keyword evidence="10 11" id="KW-0326">Glycosidase</keyword>
<dbReference type="PaxDb" id="65489-OBART09G18000.1"/>
<dbReference type="Proteomes" id="UP000026960">
    <property type="component" value="Chromosome 9"/>
</dbReference>
<evidence type="ECO:0000256" key="10">
    <source>
        <dbReference type="ARBA" id="ARBA00023295"/>
    </source>
</evidence>
<dbReference type="Gene3D" id="2.60.120.740">
    <property type="match status" value="2"/>
</dbReference>
<evidence type="ECO:0000256" key="2">
    <source>
        <dbReference type="ARBA" id="ARBA00004271"/>
    </source>
</evidence>
<dbReference type="Pfam" id="PF21467">
    <property type="entry name" value="BetaGal_gal-bd"/>
    <property type="match status" value="2"/>
</dbReference>
<dbReference type="Gramene" id="OBART09G18000.1">
    <property type="protein sequence ID" value="OBART09G18000.1"/>
    <property type="gene ID" value="OBART09G18000"/>
</dbReference>
<evidence type="ECO:0000256" key="13">
    <source>
        <dbReference type="SAM" id="SignalP"/>
    </source>
</evidence>
<dbReference type="GO" id="GO:0030246">
    <property type="term" value="F:carbohydrate binding"/>
    <property type="evidence" value="ECO:0007669"/>
    <property type="project" value="InterPro"/>
</dbReference>
<comment type="subcellular location">
    <subcellularLocation>
        <location evidence="2">Secreted</location>
        <location evidence="2">Extracellular space</location>
        <location evidence="2">Apoplast</location>
    </subcellularLocation>
</comment>
<dbReference type="Pfam" id="PF17834">
    <property type="entry name" value="GHD"/>
    <property type="match status" value="2"/>
</dbReference>
<evidence type="ECO:0000256" key="7">
    <source>
        <dbReference type="ARBA" id="ARBA00022729"/>
    </source>
</evidence>
<dbReference type="EC" id="3.2.1.23" evidence="4 11"/>
<dbReference type="STRING" id="65489.A0A0D3H9G9"/>
<dbReference type="InterPro" id="IPR001944">
    <property type="entry name" value="Glycoside_Hdrlase_35"/>
</dbReference>
<dbReference type="CDD" id="cd22842">
    <property type="entry name" value="Gal_Rha_Lectin_BGal"/>
    <property type="match status" value="2"/>
</dbReference>
<dbReference type="FunFam" id="2.60.120.740:FF:000002">
    <property type="entry name" value="Beta-galactosidase"/>
    <property type="match status" value="1"/>
</dbReference>
<dbReference type="SUPFAM" id="SSF49785">
    <property type="entry name" value="Galactose-binding domain-like"/>
    <property type="match status" value="4"/>
</dbReference>
<dbReference type="PROSITE" id="PS01182">
    <property type="entry name" value="GLYCOSYL_HYDROL_F35"/>
    <property type="match status" value="2"/>
</dbReference>
<evidence type="ECO:0000256" key="4">
    <source>
        <dbReference type="ARBA" id="ARBA00012756"/>
    </source>
</evidence>
<dbReference type="Gene3D" id="3.20.20.80">
    <property type="entry name" value="Glycosidases"/>
    <property type="match status" value="3"/>
</dbReference>
<dbReference type="PRINTS" id="PR00742">
    <property type="entry name" value="GLHYDRLASE35"/>
</dbReference>
<evidence type="ECO:0000313" key="15">
    <source>
        <dbReference type="EnsemblPlants" id="OBART09G18000.1"/>
    </source>
</evidence>
<dbReference type="GO" id="GO:0004565">
    <property type="term" value="F:beta-galactosidase activity"/>
    <property type="evidence" value="ECO:0007669"/>
    <property type="project" value="UniProtKB-EC"/>
</dbReference>
<evidence type="ECO:0000259" key="14">
    <source>
        <dbReference type="PROSITE" id="PS50228"/>
    </source>
</evidence>
<comment type="similarity">
    <text evidence="3 12">Belongs to the glycosyl hydrolase 35 family.</text>
</comment>
<dbReference type="EnsemblPlants" id="OBART09G18000.1">
    <property type="protein sequence ID" value="OBART09G18000.1"/>
    <property type="gene ID" value="OBART09G18000"/>
</dbReference>
<dbReference type="InterPro" id="IPR031330">
    <property type="entry name" value="Gly_Hdrlase_35_cat"/>
</dbReference>
<dbReference type="HOGENOM" id="CLU_246610_0_0_1"/>
<feature type="domain" description="SUEL-type lectin" evidence="14">
    <location>
        <begin position="693"/>
        <end position="780"/>
    </location>
</feature>
<evidence type="ECO:0000256" key="6">
    <source>
        <dbReference type="ARBA" id="ARBA00022525"/>
    </source>
</evidence>
<feature type="chain" id="PRO_5002263926" description="Beta-galactosidase" evidence="13">
    <location>
        <begin position="26"/>
        <end position="1546"/>
    </location>
</feature>
<dbReference type="PROSITE" id="PS50228">
    <property type="entry name" value="SUEL_LECTIN"/>
    <property type="match status" value="2"/>
</dbReference>
<evidence type="ECO:0000256" key="11">
    <source>
        <dbReference type="RuleBase" id="RU000675"/>
    </source>
</evidence>
<evidence type="ECO:0000256" key="1">
    <source>
        <dbReference type="ARBA" id="ARBA00001412"/>
    </source>
</evidence>
<evidence type="ECO:0000256" key="3">
    <source>
        <dbReference type="ARBA" id="ARBA00009809"/>
    </source>
</evidence>
<dbReference type="Pfam" id="PF02140">
    <property type="entry name" value="SUEL_Lectin"/>
    <property type="match status" value="2"/>
</dbReference>
<evidence type="ECO:0000256" key="9">
    <source>
        <dbReference type="ARBA" id="ARBA00023180"/>
    </source>
</evidence>
<dbReference type="SUPFAM" id="SSF51445">
    <property type="entry name" value="(Trans)glycosidases"/>
    <property type="match status" value="2"/>
</dbReference>
<keyword evidence="16" id="KW-1185">Reference proteome</keyword>
<name>A0A0D3H9G9_9ORYZ</name>
<protein>
    <recommendedName>
        <fullName evidence="4 11">Beta-galactosidase</fullName>
        <ecNumber evidence="4 11">3.2.1.23</ecNumber>
    </recommendedName>
</protein>
<comment type="catalytic activity">
    <reaction evidence="1 11">
        <text>Hydrolysis of terminal non-reducing beta-D-galactose residues in beta-D-galactosides.</text>
        <dbReference type="EC" id="3.2.1.23"/>
    </reaction>
</comment>
<reference evidence="15" key="2">
    <citation type="submission" date="2015-03" db="UniProtKB">
        <authorList>
            <consortium name="EnsemblPlants"/>
        </authorList>
    </citation>
    <scope>IDENTIFICATION</scope>
</reference>
<dbReference type="Gene3D" id="2.60.120.260">
    <property type="entry name" value="Galactose-binding domain-like"/>
    <property type="match status" value="2"/>
</dbReference>
<dbReference type="GO" id="GO:0005975">
    <property type="term" value="P:carbohydrate metabolic process"/>
    <property type="evidence" value="ECO:0007669"/>
    <property type="project" value="InterPro"/>
</dbReference>
<dbReference type="PANTHER" id="PTHR23421">
    <property type="entry name" value="BETA-GALACTOSIDASE RELATED"/>
    <property type="match status" value="1"/>
</dbReference>
<dbReference type="InterPro" id="IPR041392">
    <property type="entry name" value="GHD"/>
</dbReference>
<accession>A0A0D3H9G9</accession>
<dbReference type="FunFam" id="3.20.20.80:FF:000006">
    <property type="entry name" value="Beta-galactosidase"/>
    <property type="match status" value="2"/>
</dbReference>
<evidence type="ECO:0000256" key="5">
    <source>
        <dbReference type="ARBA" id="ARBA00022523"/>
    </source>
</evidence>
<dbReference type="InterPro" id="IPR043159">
    <property type="entry name" value="Lectin_gal-bd_sf"/>
</dbReference>
<dbReference type="eggNOG" id="KOG0496">
    <property type="taxonomic scope" value="Eukaryota"/>
</dbReference>
<dbReference type="FunFam" id="2.60.120.260:FF:000050">
    <property type="entry name" value="Beta-galactosidase"/>
    <property type="match status" value="2"/>
</dbReference>
<dbReference type="InterPro" id="IPR048913">
    <property type="entry name" value="BetaGal_gal-bd"/>
</dbReference>
<feature type="domain" description="SUEL-type lectin" evidence="14">
    <location>
        <begin position="1452"/>
        <end position="1539"/>
    </location>
</feature>
<keyword evidence="5" id="KW-0052">Apoplast</keyword>
<keyword evidence="8 11" id="KW-0378">Hydrolase</keyword>
<dbReference type="InterPro" id="IPR008979">
    <property type="entry name" value="Galactose-bd-like_sf"/>
</dbReference>
<keyword evidence="9" id="KW-0325">Glycoprotein</keyword>
<evidence type="ECO:0000256" key="12">
    <source>
        <dbReference type="RuleBase" id="RU003679"/>
    </source>
</evidence>